<dbReference type="RefSeq" id="WP_341837356.1">
    <property type="nucleotide sequence ID" value="NZ_CP149822.1"/>
</dbReference>
<protein>
    <submittedName>
        <fullName evidence="2">Nucleotidyl transferase AbiEii/AbiGii toxin family protein</fullName>
    </submittedName>
</protein>
<dbReference type="Proteomes" id="UP001485459">
    <property type="component" value="Chromosome"/>
</dbReference>
<proteinExistence type="predicted"/>
<dbReference type="GO" id="GO:0016740">
    <property type="term" value="F:transferase activity"/>
    <property type="evidence" value="ECO:0007669"/>
    <property type="project" value="UniProtKB-KW"/>
</dbReference>
<keyword evidence="2" id="KW-0808">Transferase</keyword>
<keyword evidence="3" id="KW-1185">Reference proteome</keyword>
<name>A0ABZ2YT18_9BACT</name>
<accession>A0ABZ2YT18</accession>
<sequence>MLYKETVSSEMWELLQKLMKDEKLKEYILVGGTALALKMGHRLSVDIDLFTTKDFDSTAMLDYLHKTYGADPKASRLHNNTLLTYISDIKVDLITHKYPLLNPVEQKEGVRMISNDDIGAMKIHAIFQSGKRLKDFVDMYFLLDGKPLKHYLNAYENKYSGNVFWATRSLSYFDNIEKDYSVSMVKGKEKDWEKISKRLTKAVANPEMKFGTISKHQNRNNPPKKGGHFSSIR</sequence>
<evidence type="ECO:0000256" key="1">
    <source>
        <dbReference type="SAM" id="MobiDB-lite"/>
    </source>
</evidence>
<dbReference type="EMBL" id="CP149822">
    <property type="protein sequence ID" value="WZN42522.1"/>
    <property type="molecule type" value="Genomic_DNA"/>
</dbReference>
<feature type="region of interest" description="Disordered" evidence="1">
    <location>
        <begin position="210"/>
        <end position="233"/>
    </location>
</feature>
<reference evidence="3" key="1">
    <citation type="submission" date="2024-03" db="EMBL/GenBank/DDBJ databases">
        <title>Chitinophaga horti sp. nov., isolated from garden soil.</title>
        <authorList>
            <person name="Lee D.S."/>
            <person name="Han D.M."/>
            <person name="Baek J.H."/>
            <person name="Choi D.G."/>
            <person name="Jeon J.H."/>
            <person name="Jeon C.O."/>
        </authorList>
    </citation>
    <scope>NUCLEOTIDE SEQUENCE [LARGE SCALE GENOMIC DNA]</scope>
    <source>
        <strain evidence="3">GPA1</strain>
    </source>
</reference>
<dbReference type="Gene3D" id="3.10.450.620">
    <property type="entry name" value="JHP933, nucleotidyltransferase-like core domain"/>
    <property type="match status" value="1"/>
</dbReference>
<gene>
    <name evidence="2" type="ORF">WJU16_05680</name>
</gene>
<evidence type="ECO:0000313" key="2">
    <source>
        <dbReference type="EMBL" id="WZN42522.1"/>
    </source>
</evidence>
<evidence type="ECO:0000313" key="3">
    <source>
        <dbReference type="Proteomes" id="UP001485459"/>
    </source>
</evidence>
<dbReference type="InterPro" id="IPR014942">
    <property type="entry name" value="AbiEii"/>
</dbReference>
<dbReference type="Pfam" id="PF08843">
    <property type="entry name" value="AbiEii"/>
    <property type="match status" value="1"/>
</dbReference>
<organism evidence="2 3">
    <name type="scientific">Chitinophaga pollutisoli</name>
    <dbReference type="NCBI Taxonomy" id="3133966"/>
    <lineage>
        <taxon>Bacteria</taxon>
        <taxon>Pseudomonadati</taxon>
        <taxon>Bacteroidota</taxon>
        <taxon>Chitinophagia</taxon>
        <taxon>Chitinophagales</taxon>
        <taxon>Chitinophagaceae</taxon>
        <taxon>Chitinophaga</taxon>
    </lineage>
</organism>